<gene>
    <name evidence="2" type="ORF">VP01_928g9</name>
</gene>
<sequence>MRPTPAGIRLSCMFLPAVLKLLRCTQSTDYTYIYTYIHTYYC</sequence>
<dbReference type="Proteomes" id="UP000037035">
    <property type="component" value="Unassembled WGS sequence"/>
</dbReference>
<dbReference type="VEuPathDB" id="FungiDB:VP01_928g9"/>
<protein>
    <submittedName>
        <fullName evidence="2">Putative signal peptide protein</fullName>
    </submittedName>
</protein>
<keyword evidence="1" id="KW-0732">Signal</keyword>
<organism evidence="2 3">
    <name type="scientific">Puccinia sorghi</name>
    <dbReference type="NCBI Taxonomy" id="27349"/>
    <lineage>
        <taxon>Eukaryota</taxon>
        <taxon>Fungi</taxon>
        <taxon>Dikarya</taxon>
        <taxon>Basidiomycota</taxon>
        <taxon>Pucciniomycotina</taxon>
        <taxon>Pucciniomycetes</taxon>
        <taxon>Pucciniales</taxon>
        <taxon>Pucciniaceae</taxon>
        <taxon>Puccinia</taxon>
    </lineage>
</organism>
<evidence type="ECO:0000313" key="2">
    <source>
        <dbReference type="EMBL" id="KNZ44325.1"/>
    </source>
</evidence>
<reference evidence="2 3" key="1">
    <citation type="submission" date="2015-08" db="EMBL/GenBank/DDBJ databases">
        <title>Next Generation Sequencing and Analysis of the Genome of Puccinia sorghi L Schw, the Causal Agent of Maize Common Rust.</title>
        <authorList>
            <person name="Rochi L."/>
            <person name="Burguener G."/>
            <person name="Darino M."/>
            <person name="Turjanski A."/>
            <person name="Kreff E."/>
            <person name="Dieguez M.J."/>
            <person name="Sacco F."/>
        </authorList>
    </citation>
    <scope>NUCLEOTIDE SEQUENCE [LARGE SCALE GENOMIC DNA]</scope>
    <source>
        <strain evidence="2 3">RO10H11247</strain>
    </source>
</reference>
<accession>A0A0L6U968</accession>
<comment type="caution">
    <text evidence="2">The sequence shown here is derived from an EMBL/GenBank/DDBJ whole genome shotgun (WGS) entry which is preliminary data.</text>
</comment>
<feature type="chain" id="PRO_5005567723" evidence="1">
    <location>
        <begin position="28"/>
        <end position="42"/>
    </location>
</feature>
<dbReference type="EMBL" id="LAVV01014926">
    <property type="protein sequence ID" value="KNZ44325.1"/>
    <property type="molecule type" value="Genomic_DNA"/>
</dbReference>
<evidence type="ECO:0000256" key="1">
    <source>
        <dbReference type="SAM" id="SignalP"/>
    </source>
</evidence>
<keyword evidence="3" id="KW-1185">Reference proteome</keyword>
<dbReference type="AlphaFoldDB" id="A0A0L6U968"/>
<evidence type="ECO:0000313" key="3">
    <source>
        <dbReference type="Proteomes" id="UP000037035"/>
    </source>
</evidence>
<name>A0A0L6U968_9BASI</name>
<proteinExistence type="predicted"/>
<feature type="signal peptide" evidence="1">
    <location>
        <begin position="1"/>
        <end position="27"/>
    </location>
</feature>